<evidence type="ECO:0000313" key="8">
    <source>
        <dbReference type="EMBL" id="CAL2107993.1"/>
    </source>
</evidence>
<dbReference type="InterPro" id="IPR004846">
    <property type="entry name" value="T2SS/T3SS_dom"/>
</dbReference>
<dbReference type="Gene3D" id="3.55.50.30">
    <property type="match status" value="1"/>
</dbReference>
<evidence type="ECO:0000259" key="7">
    <source>
        <dbReference type="Pfam" id="PF00263"/>
    </source>
</evidence>
<protein>
    <submittedName>
        <fullName evidence="8">General secretion pathway protein GspD</fullName>
    </submittedName>
</protein>
<dbReference type="InterPro" id="IPR001775">
    <property type="entry name" value="GspD/PilQ"/>
</dbReference>
<comment type="caution">
    <text evidence="8">The sequence shown here is derived from an EMBL/GenBank/DDBJ whole genome shotgun (WGS) entry which is preliminary data.</text>
</comment>
<evidence type="ECO:0000256" key="4">
    <source>
        <dbReference type="SAM" id="Coils"/>
    </source>
</evidence>
<gene>
    <name evidence="8" type="ORF">T190115A13A_50235</name>
</gene>
<evidence type="ECO:0000256" key="3">
    <source>
        <dbReference type="RuleBase" id="RU004003"/>
    </source>
</evidence>
<keyword evidence="9" id="KW-1185">Reference proteome</keyword>
<feature type="signal peptide" evidence="6">
    <location>
        <begin position="1"/>
        <end position="21"/>
    </location>
</feature>
<keyword evidence="2" id="KW-0472">Membrane</keyword>
<dbReference type="InterPro" id="IPR050810">
    <property type="entry name" value="Bact_Secretion_Sys_Channel"/>
</dbReference>
<dbReference type="PRINTS" id="PR00811">
    <property type="entry name" value="BCTERIALGSPD"/>
</dbReference>
<dbReference type="EMBL" id="CAXJRC010000042">
    <property type="protein sequence ID" value="CAL2107993.1"/>
    <property type="molecule type" value="Genomic_DNA"/>
</dbReference>
<organism evidence="8 9">
    <name type="scientific">Tenacibaculum vairaonense</name>
    <dbReference type="NCBI Taxonomy" id="3137860"/>
    <lineage>
        <taxon>Bacteria</taxon>
        <taxon>Pseudomonadati</taxon>
        <taxon>Bacteroidota</taxon>
        <taxon>Flavobacteriia</taxon>
        <taxon>Flavobacteriales</taxon>
        <taxon>Flavobacteriaceae</taxon>
        <taxon>Tenacibaculum</taxon>
    </lineage>
</organism>
<evidence type="ECO:0000256" key="2">
    <source>
        <dbReference type="ARBA" id="ARBA00023136"/>
    </source>
</evidence>
<dbReference type="Pfam" id="PF00263">
    <property type="entry name" value="Secretin"/>
    <property type="match status" value="1"/>
</dbReference>
<dbReference type="Gene3D" id="3.30.1370.120">
    <property type="match status" value="1"/>
</dbReference>
<evidence type="ECO:0000256" key="1">
    <source>
        <dbReference type="ARBA" id="ARBA00004370"/>
    </source>
</evidence>
<evidence type="ECO:0000313" key="9">
    <source>
        <dbReference type="Proteomes" id="UP001497602"/>
    </source>
</evidence>
<comment type="subcellular location">
    <subcellularLocation>
        <location evidence="1">Membrane</location>
    </subcellularLocation>
</comment>
<keyword evidence="4" id="KW-0175">Coiled coil</keyword>
<dbReference type="PANTHER" id="PTHR30332:SF17">
    <property type="entry name" value="TYPE IV PILIATION SYSTEM PROTEIN DR_0774-RELATED"/>
    <property type="match status" value="1"/>
</dbReference>
<evidence type="ECO:0000256" key="5">
    <source>
        <dbReference type="SAM" id="MobiDB-lite"/>
    </source>
</evidence>
<accession>A0ABM9PQD4</accession>
<dbReference type="InterPro" id="IPR038591">
    <property type="entry name" value="NolW-like_sf"/>
</dbReference>
<comment type="similarity">
    <text evidence="3">Belongs to the bacterial secretin family.</text>
</comment>
<feature type="coiled-coil region" evidence="4">
    <location>
        <begin position="21"/>
        <end position="48"/>
    </location>
</feature>
<proteinExistence type="inferred from homology"/>
<sequence length="713" mass="78705">MKKTIISLIVLLFVGYSHVFAQQESSRIQQLRSTLNNLQATVPGLSQKVDFSVNNIELPVFVRSVANTHKVNISVEPELRSLVLSHNFSNASVQNVLLYLCKEHSLTIDFIGNILSIKKYKPELEKPKPREIPVTYDSSTDHISLELNNDSLSVAFKKITNVTGKNLVYAIGLGTKKISGYIQNKPFASALDKLAFSNNLMVTKTKDDYYLFEDLGTTASSSNNRGTNNRGKQTPRRRYKDSNFYYKVTDSINKIVEVDFENVDIAAIIKDIGYDLNIGIFTSTPLTGIGKASIKTKNISYDKLLAKILEDTAYTFKKENNLYFIGKSDQSSLRSIVTVPLLHRSIEIMSTPTGGGSRGGQFSSPNTFFGQGSSTSFNNQSLTNPSQQRIGSSSAFNSQRQNINTRNSSSFGNYNSKAEALVNILPKELIQGLEVKTDIEHNSFIVSGDTQKIEKFKEFIKKIDKPVPVILIEVMILEVSKSATVDTGVEFGLGEKPVTDSGQLFPSGDVTLGAKTINKIIGGFNGFGSLNVGKVVPNFYAKIKAMETNGNVKIRSTPKLSTLNGHQALLSNGRQSYYAVTRRDIIGSQNPQTTEVKNYVPINADLSIALKPMVAGDNQITMSINVVQSSFNGERIDKEAPPGIDSREFTSIIRVKDQDVVILGGLEEKVKNDSGSGVPFLARIPIIKWFFSRKTRIDSKKKLSVLIKPTIIR</sequence>
<evidence type="ECO:0000256" key="6">
    <source>
        <dbReference type="SAM" id="SignalP"/>
    </source>
</evidence>
<feature type="domain" description="Type II/III secretion system secretin-like" evidence="7">
    <location>
        <begin position="545"/>
        <end position="713"/>
    </location>
</feature>
<dbReference type="RefSeq" id="WP_348703029.1">
    <property type="nucleotide sequence ID" value="NZ_CAXIYA010000011.1"/>
</dbReference>
<reference evidence="8 9" key="1">
    <citation type="submission" date="2024-05" db="EMBL/GenBank/DDBJ databases">
        <authorList>
            <person name="Duchaud E."/>
        </authorList>
    </citation>
    <scope>NUCLEOTIDE SEQUENCE [LARGE SCALE GENOMIC DNA]</scope>
    <source>
        <strain evidence="8">Ena-SAMPLE-TAB-13-05-2024-13:56:06:370-140305</strain>
    </source>
</reference>
<dbReference type="PANTHER" id="PTHR30332">
    <property type="entry name" value="PROBABLE GENERAL SECRETION PATHWAY PROTEIN D"/>
    <property type="match status" value="1"/>
</dbReference>
<name>A0ABM9PQD4_9FLAO</name>
<feature type="chain" id="PRO_5046255597" evidence="6">
    <location>
        <begin position="22"/>
        <end position="713"/>
    </location>
</feature>
<keyword evidence="6" id="KW-0732">Signal</keyword>
<feature type="region of interest" description="Disordered" evidence="5">
    <location>
        <begin position="374"/>
        <end position="399"/>
    </location>
</feature>
<dbReference type="Proteomes" id="UP001497602">
    <property type="component" value="Unassembled WGS sequence"/>
</dbReference>